<dbReference type="InterPro" id="IPR000524">
    <property type="entry name" value="Tscrpt_reg_HTH_GntR"/>
</dbReference>
<dbReference type="InterPro" id="IPR028978">
    <property type="entry name" value="Chorismate_lyase_/UTRA_dom_sf"/>
</dbReference>
<protein>
    <recommendedName>
        <fullName evidence="4">HTH gntR-type domain-containing protein</fullName>
    </recommendedName>
</protein>
<evidence type="ECO:0000256" key="2">
    <source>
        <dbReference type="ARBA" id="ARBA00023125"/>
    </source>
</evidence>
<evidence type="ECO:0000256" key="3">
    <source>
        <dbReference type="ARBA" id="ARBA00023163"/>
    </source>
</evidence>
<dbReference type="Gene3D" id="1.10.10.10">
    <property type="entry name" value="Winged helix-like DNA-binding domain superfamily/Winged helix DNA-binding domain"/>
    <property type="match status" value="1"/>
</dbReference>
<organism evidence="5 6">
    <name type="scientific">Pleomorphomonas carboxyditropha</name>
    <dbReference type="NCBI Taxonomy" id="2023338"/>
    <lineage>
        <taxon>Bacteria</taxon>
        <taxon>Pseudomonadati</taxon>
        <taxon>Pseudomonadota</taxon>
        <taxon>Alphaproteobacteria</taxon>
        <taxon>Hyphomicrobiales</taxon>
        <taxon>Pleomorphomonadaceae</taxon>
        <taxon>Pleomorphomonas</taxon>
    </lineage>
</organism>
<dbReference type="PROSITE" id="PS50949">
    <property type="entry name" value="HTH_GNTR"/>
    <property type="match status" value="1"/>
</dbReference>
<keyword evidence="2" id="KW-0238">DNA-binding</keyword>
<feature type="domain" description="HTH gntR-type" evidence="4">
    <location>
        <begin position="18"/>
        <end position="86"/>
    </location>
</feature>
<dbReference type="SMART" id="SM00866">
    <property type="entry name" value="UTRA"/>
    <property type="match status" value="1"/>
</dbReference>
<dbReference type="Pfam" id="PF07702">
    <property type="entry name" value="UTRA"/>
    <property type="match status" value="1"/>
</dbReference>
<dbReference type="PANTHER" id="PTHR44846:SF1">
    <property type="entry name" value="MANNOSYL-D-GLYCERATE TRANSPORT_METABOLISM SYSTEM REPRESSOR MNGR-RELATED"/>
    <property type="match status" value="1"/>
</dbReference>
<dbReference type="Proteomes" id="UP000231070">
    <property type="component" value="Unassembled WGS sequence"/>
</dbReference>
<dbReference type="OrthoDB" id="5450856at2"/>
<dbReference type="Gene3D" id="3.40.1410.10">
    <property type="entry name" value="Chorismate lyase-like"/>
    <property type="match status" value="1"/>
</dbReference>
<evidence type="ECO:0000256" key="1">
    <source>
        <dbReference type="ARBA" id="ARBA00023015"/>
    </source>
</evidence>
<dbReference type="Pfam" id="PF00392">
    <property type="entry name" value="GntR"/>
    <property type="match status" value="1"/>
</dbReference>
<dbReference type="SUPFAM" id="SSF46785">
    <property type="entry name" value="Winged helix' DNA-binding domain"/>
    <property type="match status" value="1"/>
</dbReference>
<evidence type="ECO:0000259" key="4">
    <source>
        <dbReference type="PROSITE" id="PS50949"/>
    </source>
</evidence>
<comment type="caution">
    <text evidence="5">The sequence shown here is derived from an EMBL/GenBank/DDBJ whole genome shotgun (WGS) entry which is preliminary data.</text>
</comment>
<keyword evidence="6" id="KW-1185">Reference proteome</keyword>
<dbReference type="InterPro" id="IPR050679">
    <property type="entry name" value="Bact_HTH_transcr_reg"/>
</dbReference>
<evidence type="ECO:0000313" key="6">
    <source>
        <dbReference type="Proteomes" id="UP000231070"/>
    </source>
</evidence>
<dbReference type="InterPro" id="IPR011663">
    <property type="entry name" value="UTRA"/>
</dbReference>
<reference evidence="5 6" key="1">
    <citation type="submission" date="2017-08" db="EMBL/GenBank/DDBJ databases">
        <title>Pleomorphomonas carboxidotrophicus sp. nov., a new mesophilic hydrogenogenic carboxidotroph.</title>
        <authorList>
            <person name="Esquivel-Elizondo S."/>
            <person name="Krajmalnik-Brown R."/>
            <person name="Maldonado J."/>
        </authorList>
    </citation>
    <scope>NUCLEOTIDE SEQUENCE [LARGE SCALE GENOMIC DNA]</scope>
    <source>
        <strain evidence="5 6">SVCO-16</strain>
    </source>
</reference>
<dbReference type="AlphaFoldDB" id="A0A2G9WZB0"/>
<dbReference type="SMART" id="SM00345">
    <property type="entry name" value="HTH_GNTR"/>
    <property type="match status" value="1"/>
</dbReference>
<dbReference type="EMBL" id="NQVN01000002">
    <property type="protein sequence ID" value="PIP00069.1"/>
    <property type="molecule type" value="Genomic_DNA"/>
</dbReference>
<dbReference type="CDD" id="cd07377">
    <property type="entry name" value="WHTH_GntR"/>
    <property type="match status" value="1"/>
</dbReference>
<sequence length="255" mass="28149">MNVMTIMWNDTELTSGPLPLWWQIADRLRRSIEHGEFKAGDVLPSEALLNETFGVSRTTARAALDRLEQEGLILRKAGRGSVVLDPKVEQPLSRLSSFAEDMRQRGLSASYQTLGISLAPISGEAAKEIGVEAGRPALHIERVLKADGLPMALSDAWIHPGVIGDAPLPSPSEFDNRSLYDWLETSFGARIVGGSETIEAAIADRRMARHLEIPVGSAMLVARRRSLGRDKTPIEYVVVSYRADRYRFTVDLVRS</sequence>
<dbReference type="SUPFAM" id="SSF64288">
    <property type="entry name" value="Chorismate lyase-like"/>
    <property type="match status" value="1"/>
</dbReference>
<keyword evidence="1" id="KW-0805">Transcription regulation</keyword>
<dbReference type="PANTHER" id="PTHR44846">
    <property type="entry name" value="MANNOSYL-D-GLYCERATE TRANSPORT/METABOLISM SYSTEM REPRESSOR MNGR-RELATED"/>
    <property type="match status" value="1"/>
</dbReference>
<accession>A0A2G9WZB0</accession>
<evidence type="ECO:0000313" key="5">
    <source>
        <dbReference type="EMBL" id="PIP00069.1"/>
    </source>
</evidence>
<dbReference type="GO" id="GO:0003677">
    <property type="term" value="F:DNA binding"/>
    <property type="evidence" value="ECO:0007669"/>
    <property type="project" value="UniProtKB-KW"/>
</dbReference>
<dbReference type="GO" id="GO:0045892">
    <property type="term" value="P:negative regulation of DNA-templated transcription"/>
    <property type="evidence" value="ECO:0007669"/>
    <property type="project" value="TreeGrafter"/>
</dbReference>
<dbReference type="InterPro" id="IPR036388">
    <property type="entry name" value="WH-like_DNA-bd_sf"/>
</dbReference>
<keyword evidence="3" id="KW-0804">Transcription</keyword>
<proteinExistence type="predicted"/>
<dbReference type="GO" id="GO:0003700">
    <property type="term" value="F:DNA-binding transcription factor activity"/>
    <property type="evidence" value="ECO:0007669"/>
    <property type="project" value="InterPro"/>
</dbReference>
<gene>
    <name evidence="5" type="ORF">CJ014_04805</name>
</gene>
<dbReference type="PRINTS" id="PR00035">
    <property type="entry name" value="HTHGNTR"/>
</dbReference>
<name>A0A2G9WZB0_9HYPH</name>
<dbReference type="InterPro" id="IPR036390">
    <property type="entry name" value="WH_DNA-bd_sf"/>
</dbReference>